<keyword evidence="6" id="KW-0067">ATP-binding</keyword>
<dbReference type="SUPFAM" id="SSF50729">
    <property type="entry name" value="PH domain-like"/>
    <property type="match status" value="1"/>
</dbReference>
<dbReference type="Pfam" id="PF00069">
    <property type="entry name" value="Pkinase"/>
    <property type="match status" value="1"/>
</dbReference>
<keyword evidence="2" id="KW-0723">Serine/threonine-protein kinase</keyword>
<dbReference type="Gene3D" id="2.30.29.30">
    <property type="entry name" value="Pleckstrin-homology domain (PH domain)/Phosphotyrosine-binding domain (PTB)"/>
    <property type="match status" value="1"/>
</dbReference>
<accession>A0A1R2AXN0</accession>
<keyword evidence="3" id="KW-0808">Transferase</keyword>
<gene>
    <name evidence="10" type="ORF">SteCoe_33072</name>
</gene>
<dbReference type="Proteomes" id="UP000187209">
    <property type="component" value="Unassembled WGS sequence"/>
</dbReference>
<dbReference type="EC" id="2.7.11.1" evidence="1"/>
<evidence type="ECO:0000256" key="8">
    <source>
        <dbReference type="ARBA" id="ARBA00048679"/>
    </source>
</evidence>
<feature type="domain" description="Protein kinase" evidence="9">
    <location>
        <begin position="16"/>
        <end position="270"/>
    </location>
</feature>
<dbReference type="GO" id="GO:0005524">
    <property type="term" value="F:ATP binding"/>
    <property type="evidence" value="ECO:0007669"/>
    <property type="project" value="UniProtKB-KW"/>
</dbReference>
<dbReference type="GO" id="GO:0035556">
    <property type="term" value="P:intracellular signal transduction"/>
    <property type="evidence" value="ECO:0007669"/>
    <property type="project" value="TreeGrafter"/>
</dbReference>
<name>A0A1R2AXN0_9CILI</name>
<dbReference type="InterPro" id="IPR011993">
    <property type="entry name" value="PH-like_dom_sf"/>
</dbReference>
<evidence type="ECO:0000256" key="7">
    <source>
        <dbReference type="ARBA" id="ARBA00047899"/>
    </source>
</evidence>
<evidence type="ECO:0000256" key="4">
    <source>
        <dbReference type="ARBA" id="ARBA00022741"/>
    </source>
</evidence>
<comment type="catalytic activity">
    <reaction evidence="7">
        <text>L-threonyl-[protein] + ATP = O-phospho-L-threonyl-[protein] + ADP + H(+)</text>
        <dbReference type="Rhea" id="RHEA:46608"/>
        <dbReference type="Rhea" id="RHEA-COMP:11060"/>
        <dbReference type="Rhea" id="RHEA-COMP:11605"/>
        <dbReference type="ChEBI" id="CHEBI:15378"/>
        <dbReference type="ChEBI" id="CHEBI:30013"/>
        <dbReference type="ChEBI" id="CHEBI:30616"/>
        <dbReference type="ChEBI" id="CHEBI:61977"/>
        <dbReference type="ChEBI" id="CHEBI:456216"/>
        <dbReference type="EC" id="2.7.11.1"/>
    </reaction>
</comment>
<evidence type="ECO:0000256" key="6">
    <source>
        <dbReference type="ARBA" id="ARBA00022840"/>
    </source>
</evidence>
<dbReference type="EMBL" id="MPUH01001221">
    <property type="protein sequence ID" value="OMJ69257.1"/>
    <property type="molecule type" value="Genomic_DNA"/>
</dbReference>
<evidence type="ECO:0000313" key="11">
    <source>
        <dbReference type="Proteomes" id="UP000187209"/>
    </source>
</evidence>
<dbReference type="SUPFAM" id="SSF56112">
    <property type="entry name" value="Protein kinase-like (PK-like)"/>
    <property type="match status" value="1"/>
</dbReference>
<dbReference type="OrthoDB" id="432647at2759"/>
<dbReference type="PANTHER" id="PTHR24356">
    <property type="entry name" value="SERINE/THREONINE-PROTEIN KINASE"/>
    <property type="match status" value="1"/>
</dbReference>
<dbReference type="InterPro" id="IPR000719">
    <property type="entry name" value="Prot_kinase_dom"/>
</dbReference>
<evidence type="ECO:0000256" key="5">
    <source>
        <dbReference type="ARBA" id="ARBA00022777"/>
    </source>
</evidence>
<keyword evidence="5" id="KW-0418">Kinase</keyword>
<sequence length="392" mass="45294">MDFSKFDNEVYSRKDFEFLGSLGRNSVSRVEKVRYIKDTTEYALKIFERSNIDSLEKYEQLLTEKLMLEKCNHPGILKLIGSFTDTQYIYLILEYCAYGDFEKFLSRFSAFPFELVRFYSGELVSVLTYFSSLGIVHGNLKPRNILVSKSLHLKITDFRNTKINQQAKRKVSSLLSADYISPELLDEGEAGVPADLWALGCVIYQMLVGSPPFVSQTQYTTFDRIRTGNVDFPLSLPPFAVDLIQSLLLPDPQLRIGVADIEELTTHIFFQGLDINRIFTLQPPDYVYEMMTEQTIESKVIMREIVKKKCGWLYKKRMLEITEKPCITYYEPVKMELRGTIEISPQLKVEIKNKTDFVISIPKRPYFFRTVSGGCEAWVTAINDLVRRLYGS</sequence>
<dbReference type="InterPro" id="IPR011009">
    <property type="entry name" value="Kinase-like_dom_sf"/>
</dbReference>
<comment type="caution">
    <text evidence="10">The sequence shown here is derived from an EMBL/GenBank/DDBJ whole genome shotgun (WGS) entry which is preliminary data.</text>
</comment>
<dbReference type="PANTHER" id="PTHR24356:SF163">
    <property type="entry name" value="3-PHOSPHOINOSITIDE-DEPENDENT PROTEIN KINASE 1-RELATED"/>
    <property type="match status" value="1"/>
</dbReference>
<evidence type="ECO:0000313" key="10">
    <source>
        <dbReference type="EMBL" id="OMJ69257.1"/>
    </source>
</evidence>
<protein>
    <recommendedName>
        <fullName evidence="1">non-specific serine/threonine protein kinase</fullName>
        <ecNumber evidence="1">2.7.11.1</ecNumber>
    </recommendedName>
</protein>
<evidence type="ECO:0000256" key="2">
    <source>
        <dbReference type="ARBA" id="ARBA00022527"/>
    </source>
</evidence>
<dbReference type="AlphaFoldDB" id="A0A1R2AXN0"/>
<organism evidence="10 11">
    <name type="scientific">Stentor coeruleus</name>
    <dbReference type="NCBI Taxonomy" id="5963"/>
    <lineage>
        <taxon>Eukaryota</taxon>
        <taxon>Sar</taxon>
        <taxon>Alveolata</taxon>
        <taxon>Ciliophora</taxon>
        <taxon>Postciliodesmatophora</taxon>
        <taxon>Heterotrichea</taxon>
        <taxon>Heterotrichida</taxon>
        <taxon>Stentoridae</taxon>
        <taxon>Stentor</taxon>
    </lineage>
</organism>
<dbReference type="InterPro" id="IPR050236">
    <property type="entry name" value="Ser_Thr_kinase_AGC"/>
</dbReference>
<reference evidence="10 11" key="1">
    <citation type="submission" date="2016-11" db="EMBL/GenBank/DDBJ databases">
        <title>The macronuclear genome of Stentor coeruleus: a giant cell with tiny introns.</title>
        <authorList>
            <person name="Slabodnick M."/>
            <person name="Ruby J.G."/>
            <person name="Reiff S.B."/>
            <person name="Swart E.C."/>
            <person name="Gosai S."/>
            <person name="Prabakaran S."/>
            <person name="Witkowska E."/>
            <person name="Larue G.E."/>
            <person name="Fisher S."/>
            <person name="Freeman R.M."/>
            <person name="Gunawardena J."/>
            <person name="Chu W."/>
            <person name="Stover N.A."/>
            <person name="Gregory B.D."/>
            <person name="Nowacki M."/>
            <person name="Derisi J."/>
            <person name="Roy S.W."/>
            <person name="Marshall W.F."/>
            <person name="Sood P."/>
        </authorList>
    </citation>
    <scope>NUCLEOTIDE SEQUENCE [LARGE SCALE GENOMIC DNA]</scope>
    <source>
        <strain evidence="10">WM001</strain>
    </source>
</reference>
<proteinExistence type="predicted"/>
<dbReference type="GO" id="GO:0004674">
    <property type="term" value="F:protein serine/threonine kinase activity"/>
    <property type="evidence" value="ECO:0007669"/>
    <property type="project" value="UniProtKB-KW"/>
</dbReference>
<evidence type="ECO:0000256" key="3">
    <source>
        <dbReference type="ARBA" id="ARBA00022679"/>
    </source>
</evidence>
<dbReference type="InterPro" id="IPR033931">
    <property type="entry name" value="PDK1-typ_PH"/>
</dbReference>
<dbReference type="PROSITE" id="PS50011">
    <property type="entry name" value="PROTEIN_KINASE_DOM"/>
    <property type="match status" value="1"/>
</dbReference>
<keyword evidence="11" id="KW-1185">Reference proteome</keyword>
<dbReference type="Gene3D" id="1.10.510.10">
    <property type="entry name" value="Transferase(Phosphotransferase) domain 1"/>
    <property type="match status" value="1"/>
</dbReference>
<keyword evidence="4" id="KW-0547">Nucleotide-binding</keyword>
<dbReference type="Pfam" id="PF14593">
    <property type="entry name" value="PH_3"/>
    <property type="match status" value="1"/>
</dbReference>
<dbReference type="Gene3D" id="3.30.200.20">
    <property type="entry name" value="Phosphorylase Kinase, domain 1"/>
    <property type="match status" value="1"/>
</dbReference>
<evidence type="ECO:0000259" key="9">
    <source>
        <dbReference type="PROSITE" id="PS50011"/>
    </source>
</evidence>
<comment type="catalytic activity">
    <reaction evidence="8">
        <text>L-seryl-[protein] + ATP = O-phospho-L-seryl-[protein] + ADP + H(+)</text>
        <dbReference type="Rhea" id="RHEA:17989"/>
        <dbReference type="Rhea" id="RHEA-COMP:9863"/>
        <dbReference type="Rhea" id="RHEA-COMP:11604"/>
        <dbReference type="ChEBI" id="CHEBI:15378"/>
        <dbReference type="ChEBI" id="CHEBI:29999"/>
        <dbReference type="ChEBI" id="CHEBI:30616"/>
        <dbReference type="ChEBI" id="CHEBI:83421"/>
        <dbReference type="ChEBI" id="CHEBI:456216"/>
        <dbReference type="EC" id="2.7.11.1"/>
    </reaction>
</comment>
<evidence type="ECO:0000256" key="1">
    <source>
        <dbReference type="ARBA" id="ARBA00012513"/>
    </source>
</evidence>